<keyword evidence="3" id="KW-0597">Phosphoprotein</keyword>
<comment type="subcellular location">
    <subcellularLocation>
        <location evidence="1">Nucleus</location>
    </subcellularLocation>
</comment>
<dbReference type="RefSeq" id="XP_018271145.1">
    <property type="nucleotide sequence ID" value="XM_018412982.1"/>
</dbReference>
<keyword evidence="5 10" id="KW-0808">Transferase</keyword>
<dbReference type="InterPro" id="IPR025799">
    <property type="entry name" value="Arg_MeTrfase"/>
</dbReference>
<evidence type="ECO:0000313" key="14">
    <source>
        <dbReference type="Proteomes" id="UP000053890"/>
    </source>
</evidence>
<name>A0A194S6Q7_RHOGW</name>
<comment type="catalytic activity">
    <reaction evidence="9">
        <text>L-arginyl-[protein] + S-adenosyl-L-methionine = N(omega)-methyl-L-arginyl-[protein] + S-adenosyl-L-homocysteine + H(+)</text>
        <dbReference type="Rhea" id="RHEA:48100"/>
        <dbReference type="Rhea" id="RHEA-COMP:10532"/>
        <dbReference type="Rhea" id="RHEA-COMP:11990"/>
        <dbReference type="ChEBI" id="CHEBI:15378"/>
        <dbReference type="ChEBI" id="CHEBI:29965"/>
        <dbReference type="ChEBI" id="CHEBI:57856"/>
        <dbReference type="ChEBI" id="CHEBI:59789"/>
        <dbReference type="ChEBI" id="CHEBI:65280"/>
    </reaction>
    <physiologicalReaction direction="left-to-right" evidence="9">
        <dbReference type="Rhea" id="RHEA:48101"/>
    </physiologicalReaction>
</comment>
<dbReference type="FunFam" id="2.70.160.11:FF:000001">
    <property type="entry name" value="Blast:Protein arginine N-methyltransferase 1"/>
    <property type="match status" value="1"/>
</dbReference>
<evidence type="ECO:0000256" key="10">
    <source>
        <dbReference type="PROSITE-ProRule" id="PRU01015"/>
    </source>
</evidence>
<dbReference type="PROSITE" id="PS51678">
    <property type="entry name" value="SAM_MT_PRMT"/>
    <property type="match status" value="1"/>
</dbReference>
<feature type="domain" description="Protein arginine N-methyltransferase" evidence="12">
    <location>
        <begin position="168"/>
        <end position="330"/>
    </location>
</feature>
<dbReference type="Gene3D" id="2.70.160.11">
    <property type="entry name" value="Hnrnp arginine n-methyltransferase1"/>
    <property type="match status" value="1"/>
</dbReference>
<dbReference type="GO" id="GO:0005634">
    <property type="term" value="C:nucleus"/>
    <property type="evidence" value="ECO:0007669"/>
    <property type="project" value="UniProtKB-SubCell"/>
</dbReference>
<dbReference type="STRING" id="578459.A0A194S6Q7"/>
<dbReference type="SUPFAM" id="SSF53335">
    <property type="entry name" value="S-adenosyl-L-methionine-dependent methyltransferases"/>
    <property type="match status" value="1"/>
</dbReference>
<dbReference type="OrthoDB" id="7848332at2759"/>
<dbReference type="GO" id="GO:0035242">
    <property type="term" value="F:protein-arginine omega-N asymmetric methyltransferase activity"/>
    <property type="evidence" value="ECO:0007669"/>
    <property type="project" value="UniProtKB-EC"/>
</dbReference>
<evidence type="ECO:0000256" key="1">
    <source>
        <dbReference type="ARBA" id="ARBA00004123"/>
    </source>
</evidence>
<proteinExistence type="predicted"/>
<keyword evidence="7" id="KW-0539">Nucleus</keyword>
<feature type="domain" description="Methyltransferase" evidence="11">
    <location>
        <begin position="66"/>
        <end position="163"/>
    </location>
</feature>
<evidence type="ECO:0000313" key="13">
    <source>
        <dbReference type="EMBL" id="KPV75096.1"/>
    </source>
</evidence>
<dbReference type="Pfam" id="PF13649">
    <property type="entry name" value="Methyltransf_25"/>
    <property type="match status" value="1"/>
</dbReference>
<evidence type="ECO:0000256" key="2">
    <source>
        <dbReference type="ARBA" id="ARBA00011925"/>
    </source>
</evidence>
<dbReference type="Gene3D" id="3.40.50.150">
    <property type="entry name" value="Vaccinia Virus protein VP39"/>
    <property type="match status" value="1"/>
</dbReference>
<keyword evidence="4 10" id="KW-0489">Methyltransferase</keyword>
<dbReference type="AlphaFoldDB" id="A0A194S6Q7"/>
<sequence>MTTVNAAAGTETVAAVPVAGATSADYYADSYAHFGIHEEMLKDEVRTLSYRNSMWHNKHLFKDKVVLDVGCGTGILSMFAAKAGAKKVIGVDMSNIIDQATKIVAANGFADTITLIKGKMEEVVLPVDKVDIIISEWMGYFLLYESMLDSVLYARDRYLNPGGLMFPDEATLYLAAIEDQEYKEEKIGFWDDVYGFDYSCIKEIALREPLVDTVDLKSVVTNPCKLATFDLLKVTKEQLTFMTKFKLTATRNDYVHAFLGWFDCAFRSCHKPVSFSTGPHAKYTHWKQTVFYLGDMITLQQGESIEGTMSVAPNARNPRDLDIVVEYKSEGEHPTSERREYRMA</sequence>
<dbReference type="Proteomes" id="UP000053890">
    <property type="component" value="Unassembled WGS sequence"/>
</dbReference>
<evidence type="ECO:0000256" key="8">
    <source>
        <dbReference type="ARBA" id="ARBA00047384"/>
    </source>
</evidence>
<organism evidence="13 14">
    <name type="scientific">Rhodotorula graminis (strain WP1)</name>
    <dbReference type="NCBI Taxonomy" id="578459"/>
    <lineage>
        <taxon>Eukaryota</taxon>
        <taxon>Fungi</taxon>
        <taxon>Dikarya</taxon>
        <taxon>Basidiomycota</taxon>
        <taxon>Pucciniomycotina</taxon>
        <taxon>Microbotryomycetes</taxon>
        <taxon>Sporidiobolales</taxon>
        <taxon>Sporidiobolaceae</taxon>
        <taxon>Rhodotorula</taxon>
    </lineage>
</organism>
<dbReference type="InterPro" id="IPR029063">
    <property type="entry name" value="SAM-dependent_MTases_sf"/>
</dbReference>
<evidence type="ECO:0000259" key="12">
    <source>
        <dbReference type="Pfam" id="PF22528"/>
    </source>
</evidence>
<dbReference type="InterPro" id="IPR041698">
    <property type="entry name" value="Methyltransf_25"/>
</dbReference>
<evidence type="ECO:0000256" key="3">
    <source>
        <dbReference type="ARBA" id="ARBA00022553"/>
    </source>
</evidence>
<dbReference type="PANTHER" id="PTHR11006:SF53">
    <property type="entry name" value="PROTEIN ARGININE N-METHYLTRANSFERASE 3"/>
    <property type="match status" value="1"/>
</dbReference>
<dbReference type="CDD" id="cd02440">
    <property type="entry name" value="AdoMet_MTases"/>
    <property type="match status" value="1"/>
</dbReference>
<evidence type="ECO:0000256" key="6">
    <source>
        <dbReference type="ARBA" id="ARBA00022691"/>
    </source>
</evidence>
<dbReference type="Pfam" id="PF22528">
    <property type="entry name" value="PRMT_C"/>
    <property type="match status" value="1"/>
</dbReference>
<dbReference type="PANTHER" id="PTHR11006">
    <property type="entry name" value="PROTEIN ARGININE N-METHYLTRANSFERASE"/>
    <property type="match status" value="1"/>
</dbReference>
<gene>
    <name evidence="13" type="ORF">RHOBADRAFT_31666</name>
</gene>
<dbReference type="EC" id="2.1.1.319" evidence="2"/>
<dbReference type="EMBL" id="KQ474078">
    <property type="protein sequence ID" value="KPV75096.1"/>
    <property type="molecule type" value="Genomic_DNA"/>
</dbReference>
<evidence type="ECO:0000256" key="4">
    <source>
        <dbReference type="ARBA" id="ARBA00022603"/>
    </source>
</evidence>
<dbReference type="FunFam" id="3.40.50.150:FF:000034">
    <property type="entry name" value="Protein arginine N-methyltransferase 3"/>
    <property type="match status" value="1"/>
</dbReference>
<comment type="catalytic activity">
    <reaction evidence="8">
        <text>L-arginyl-[protein] + 2 S-adenosyl-L-methionine = N(omega),N(omega)-dimethyl-L-arginyl-[protein] + 2 S-adenosyl-L-homocysteine + 2 H(+)</text>
        <dbReference type="Rhea" id="RHEA:48096"/>
        <dbReference type="Rhea" id="RHEA-COMP:10532"/>
        <dbReference type="Rhea" id="RHEA-COMP:11991"/>
        <dbReference type="ChEBI" id="CHEBI:15378"/>
        <dbReference type="ChEBI" id="CHEBI:29965"/>
        <dbReference type="ChEBI" id="CHEBI:57856"/>
        <dbReference type="ChEBI" id="CHEBI:59789"/>
        <dbReference type="ChEBI" id="CHEBI:61897"/>
        <dbReference type="EC" id="2.1.1.319"/>
    </reaction>
    <physiologicalReaction direction="left-to-right" evidence="8">
        <dbReference type="Rhea" id="RHEA:48097"/>
    </physiologicalReaction>
</comment>
<keyword evidence="6 10" id="KW-0949">S-adenosyl-L-methionine</keyword>
<evidence type="ECO:0000256" key="9">
    <source>
        <dbReference type="ARBA" id="ARBA00049303"/>
    </source>
</evidence>
<reference evidence="13 14" key="1">
    <citation type="journal article" date="2015" name="Front. Microbiol.">
        <title>Genome sequence of the plant growth promoting endophytic yeast Rhodotorula graminis WP1.</title>
        <authorList>
            <person name="Firrincieli A."/>
            <person name="Otillar R."/>
            <person name="Salamov A."/>
            <person name="Schmutz J."/>
            <person name="Khan Z."/>
            <person name="Redman R.S."/>
            <person name="Fleck N.D."/>
            <person name="Lindquist E."/>
            <person name="Grigoriev I.V."/>
            <person name="Doty S.L."/>
        </authorList>
    </citation>
    <scope>NUCLEOTIDE SEQUENCE [LARGE SCALE GENOMIC DNA]</scope>
    <source>
        <strain evidence="13 14">WP1</strain>
    </source>
</reference>
<evidence type="ECO:0000256" key="7">
    <source>
        <dbReference type="ARBA" id="ARBA00023242"/>
    </source>
</evidence>
<evidence type="ECO:0000256" key="5">
    <source>
        <dbReference type="ARBA" id="ARBA00022679"/>
    </source>
</evidence>
<keyword evidence="14" id="KW-1185">Reference proteome</keyword>
<dbReference type="InterPro" id="IPR055135">
    <property type="entry name" value="PRMT_dom"/>
</dbReference>
<evidence type="ECO:0000259" key="11">
    <source>
        <dbReference type="Pfam" id="PF13649"/>
    </source>
</evidence>
<dbReference type="OMA" id="CTHTKVK"/>
<accession>A0A194S6Q7</accession>
<dbReference type="GO" id="GO:0042054">
    <property type="term" value="F:histone methyltransferase activity"/>
    <property type="evidence" value="ECO:0007669"/>
    <property type="project" value="TreeGrafter"/>
</dbReference>
<protein>
    <recommendedName>
        <fullName evidence="2">type I protein arginine methyltransferase</fullName>
        <ecNumber evidence="2">2.1.1.319</ecNumber>
    </recommendedName>
</protein>
<dbReference type="GO" id="GO:0032259">
    <property type="term" value="P:methylation"/>
    <property type="evidence" value="ECO:0007669"/>
    <property type="project" value="UniProtKB-KW"/>
</dbReference>
<dbReference type="GeneID" id="28973431"/>